<proteinExistence type="predicted"/>
<gene>
    <name evidence="2" type="ORF">B0T25DRAFT_574778</name>
</gene>
<dbReference type="EMBL" id="JAUIQD010000009">
    <property type="protein sequence ID" value="KAK3339897.1"/>
    <property type="molecule type" value="Genomic_DNA"/>
</dbReference>
<protein>
    <submittedName>
        <fullName evidence="2">Glycosyl hydrolase family 71-domain-containing protein</fullName>
    </submittedName>
</protein>
<evidence type="ECO:0000313" key="3">
    <source>
        <dbReference type="Proteomes" id="UP001275084"/>
    </source>
</evidence>
<dbReference type="GO" id="GO:0051118">
    <property type="term" value="F:glucan endo-1,3-alpha-glucosidase activity"/>
    <property type="evidence" value="ECO:0007669"/>
    <property type="project" value="InterPro"/>
</dbReference>
<keyword evidence="2" id="KW-0378">Hydrolase</keyword>
<reference evidence="2" key="2">
    <citation type="submission" date="2023-06" db="EMBL/GenBank/DDBJ databases">
        <authorList>
            <consortium name="Lawrence Berkeley National Laboratory"/>
            <person name="Haridas S."/>
            <person name="Hensen N."/>
            <person name="Bonometti L."/>
            <person name="Westerberg I."/>
            <person name="Brannstrom I.O."/>
            <person name="Guillou S."/>
            <person name="Cros-Aarteil S."/>
            <person name="Calhoun S."/>
            <person name="Kuo A."/>
            <person name="Mondo S."/>
            <person name="Pangilinan J."/>
            <person name="Riley R."/>
            <person name="Labutti K."/>
            <person name="Andreopoulos B."/>
            <person name="Lipzen A."/>
            <person name="Chen C."/>
            <person name="Yanf M."/>
            <person name="Daum C."/>
            <person name="Ng V."/>
            <person name="Clum A."/>
            <person name="Steindorff A."/>
            <person name="Ohm R."/>
            <person name="Martin F."/>
            <person name="Silar P."/>
            <person name="Natvig D."/>
            <person name="Lalanne C."/>
            <person name="Gautier V."/>
            <person name="Ament-Velasquez S.L."/>
            <person name="Kruys A."/>
            <person name="Hutchinson M.I."/>
            <person name="Powell A.J."/>
            <person name="Barry K."/>
            <person name="Miller A.N."/>
            <person name="Grigoriev I.V."/>
            <person name="Debuchy R."/>
            <person name="Gladieux P."/>
            <person name="Thoren M.H."/>
            <person name="Johannesson H."/>
        </authorList>
    </citation>
    <scope>NUCLEOTIDE SEQUENCE</scope>
    <source>
        <strain evidence="2">CBS 955.72</strain>
    </source>
</reference>
<organism evidence="2 3">
    <name type="scientific">Lasiosphaeria hispida</name>
    <dbReference type="NCBI Taxonomy" id="260671"/>
    <lineage>
        <taxon>Eukaryota</taxon>
        <taxon>Fungi</taxon>
        <taxon>Dikarya</taxon>
        <taxon>Ascomycota</taxon>
        <taxon>Pezizomycotina</taxon>
        <taxon>Sordariomycetes</taxon>
        <taxon>Sordariomycetidae</taxon>
        <taxon>Sordariales</taxon>
        <taxon>Lasiosphaeriaceae</taxon>
        <taxon>Lasiosphaeria</taxon>
    </lineage>
</organism>
<feature type="chain" id="PRO_5042563095" evidence="1">
    <location>
        <begin position="21"/>
        <end position="532"/>
    </location>
</feature>
<name>A0AAJ0H5U8_9PEZI</name>
<keyword evidence="1" id="KW-0732">Signal</keyword>
<evidence type="ECO:0000256" key="1">
    <source>
        <dbReference type="SAM" id="SignalP"/>
    </source>
</evidence>
<keyword evidence="3" id="KW-1185">Reference proteome</keyword>
<reference evidence="2" key="1">
    <citation type="journal article" date="2023" name="Mol. Phylogenet. Evol.">
        <title>Genome-scale phylogeny and comparative genomics of the fungal order Sordariales.</title>
        <authorList>
            <person name="Hensen N."/>
            <person name="Bonometti L."/>
            <person name="Westerberg I."/>
            <person name="Brannstrom I.O."/>
            <person name="Guillou S."/>
            <person name="Cros-Aarteil S."/>
            <person name="Calhoun S."/>
            <person name="Haridas S."/>
            <person name="Kuo A."/>
            <person name="Mondo S."/>
            <person name="Pangilinan J."/>
            <person name="Riley R."/>
            <person name="LaButti K."/>
            <person name="Andreopoulos B."/>
            <person name="Lipzen A."/>
            <person name="Chen C."/>
            <person name="Yan M."/>
            <person name="Daum C."/>
            <person name="Ng V."/>
            <person name="Clum A."/>
            <person name="Steindorff A."/>
            <person name="Ohm R.A."/>
            <person name="Martin F."/>
            <person name="Silar P."/>
            <person name="Natvig D.O."/>
            <person name="Lalanne C."/>
            <person name="Gautier V."/>
            <person name="Ament-Velasquez S.L."/>
            <person name="Kruys A."/>
            <person name="Hutchinson M.I."/>
            <person name="Powell A.J."/>
            <person name="Barry K."/>
            <person name="Miller A.N."/>
            <person name="Grigoriev I.V."/>
            <person name="Debuchy R."/>
            <person name="Gladieux P."/>
            <person name="Hiltunen Thoren M."/>
            <person name="Johannesson H."/>
        </authorList>
    </citation>
    <scope>NUCLEOTIDE SEQUENCE</scope>
    <source>
        <strain evidence="2">CBS 955.72</strain>
    </source>
</reference>
<dbReference type="CDD" id="cd11577">
    <property type="entry name" value="GH71"/>
    <property type="match status" value="1"/>
</dbReference>
<dbReference type="Gene3D" id="3.20.20.80">
    <property type="entry name" value="Glycosidases"/>
    <property type="match status" value="1"/>
</dbReference>
<dbReference type="AlphaFoldDB" id="A0AAJ0H5U8"/>
<accession>A0AAJ0H5U8</accession>
<comment type="caution">
    <text evidence="2">The sequence shown here is derived from an EMBL/GenBank/DDBJ whole genome shotgun (WGS) entry which is preliminary data.</text>
</comment>
<dbReference type="Proteomes" id="UP001275084">
    <property type="component" value="Unassembled WGS sequence"/>
</dbReference>
<dbReference type="InterPro" id="IPR005197">
    <property type="entry name" value="Glyco_hydro_71"/>
</dbReference>
<sequence>MLLPALWGLLLCISQASVKAVLETRHPTTVATWKDDIRLAQEAHIDAFALNIASGELVNTPQIANAFMAANTKGFKLFFSFDYAGGGGGWTKAAVKTVLDAYKGNAAYDKGGNKPLVSTLEGTAYAADWLELKMQANAIFIPDWSSLGAQDALALSGGGIVDELFSWEAWQNVDNDMPSIDTYVDASYSRYLGQSIPPLAYTMSVSPWLYTNMPGYDKNWKWASDTAWFERWNQVLVQRPSCVQTISWNDYGESHYIGPVRDTALGAFGSGQGRVSFIYALGMPHGGSSTPTARACRDGVSFAALLGSAATAEVKIGGTVVQSSTWTWVPATSPAPGKGNIKNLCEYTCQYDYRPEGACMCTKLGPVPVAPSRGAPGYARYDPNFSGLCAVACSDGTTHCPTAYCDMVVHGDLQAPAVSAFTPSHCTAGTGTGDLKALCEYGFKYGHCPIKAPCVCIETGGLRTLPAAGTAYPGVVHGSLSIRLLCEFACKYGYCKPDGVCNPLPPAPSPWAGGFWIYRATQIFLQEAPDAI</sequence>
<feature type="signal peptide" evidence="1">
    <location>
        <begin position="1"/>
        <end position="20"/>
    </location>
</feature>
<dbReference type="Pfam" id="PF03659">
    <property type="entry name" value="Glyco_hydro_71"/>
    <property type="match status" value="1"/>
</dbReference>
<evidence type="ECO:0000313" key="2">
    <source>
        <dbReference type="EMBL" id="KAK3339897.1"/>
    </source>
</evidence>